<protein>
    <recommendedName>
        <fullName evidence="3">DUF3788 family protein</fullName>
    </recommendedName>
</protein>
<dbReference type="EMBL" id="JAFREL020000003">
    <property type="protein sequence ID" value="MEO1771593.1"/>
    <property type="molecule type" value="Genomic_DNA"/>
</dbReference>
<dbReference type="Pfam" id="PF12663">
    <property type="entry name" value="DUF3788"/>
    <property type="match status" value="1"/>
</dbReference>
<comment type="caution">
    <text evidence="1">The sequence shown here is derived from an EMBL/GenBank/DDBJ whole genome shotgun (WGS) entry which is preliminary data.</text>
</comment>
<sequence length="139" mass="15614">MAVSIFDDKATTPDDTMLLSVLKEAQLLWNEAIHFVEQFGGITQGEWKFYTKAAGWTYVVKSNKRTMFYLIPKDAHLQATFVFGEKAVAAAEEANLPIDVLKNLRSAKAYVEGRSIAILVKDTEDLAVFKRLVTIKVEN</sequence>
<dbReference type="Proteomes" id="UP000664357">
    <property type="component" value="Unassembled WGS sequence"/>
</dbReference>
<accession>A0ABV0ESJ5</accession>
<keyword evidence="2" id="KW-1185">Reference proteome</keyword>
<dbReference type="RefSeq" id="WP_207704684.1">
    <property type="nucleotide sequence ID" value="NZ_JAFREL020000003.1"/>
</dbReference>
<proteinExistence type="predicted"/>
<name>A0ABV0ESJ5_9ENTE</name>
<reference evidence="1 2" key="1">
    <citation type="submission" date="2024-02" db="EMBL/GenBank/DDBJ databases">
        <title>The Genome Sequence of Enterococcus sp. DIV0159.</title>
        <authorList>
            <person name="Earl A."/>
            <person name="Manson A."/>
            <person name="Gilmore M."/>
            <person name="Sanders J."/>
            <person name="Shea T."/>
            <person name="Howe W."/>
            <person name="Livny J."/>
            <person name="Cuomo C."/>
            <person name="Neafsey D."/>
            <person name="Birren B."/>
        </authorList>
    </citation>
    <scope>NUCLEOTIDE SEQUENCE [LARGE SCALE GENOMIC DNA]</scope>
    <source>
        <strain evidence="1 2">665A</strain>
    </source>
</reference>
<evidence type="ECO:0008006" key="3">
    <source>
        <dbReference type="Google" id="ProtNLM"/>
    </source>
</evidence>
<dbReference type="InterPro" id="IPR024265">
    <property type="entry name" value="DUF3788"/>
</dbReference>
<evidence type="ECO:0000313" key="1">
    <source>
        <dbReference type="EMBL" id="MEO1771593.1"/>
    </source>
</evidence>
<evidence type="ECO:0000313" key="2">
    <source>
        <dbReference type="Proteomes" id="UP000664357"/>
    </source>
</evidence>
<organism evidence="1 2">
    <name type="scientific">Candidatus Enterococcus ferrettii</name>
    <dbReference type="NCBI Taxonomy" id="2815324"/>
    <lineage>
        <taxon>Bacteria</taxon>
        <taxon>Bacillati</taxon>
        <taxon>Bacillota</taxon>
        <taxon>Bacilli</taxon>
        <taxon>Lactobacillales</taxon>
        <taxon>Enterococcaceae</taxon>
        <taxon>Enterococcus</taxon>
    </lineage>
</organism>
<gene>
    <name evidence="1" type="ORF">JZO67_003574</name>
</gene>